<evidence type="ECO:0000313" key="2">
    <source>
        <dbReference type="EMBL" id="VEL13490.1"/>
    </source>
</evidence>
<evidence type="ECO:0000313" key="3">
    <source>
        <dbReference type="Proteomes" id="UP000784294"/>
    </source>
</evidence>
<keyword evidence="3" id="KW-1185">Reference proteome</keyword>
<evidence type="ECO:0000256" key="1">
    <source>
        <dbReference type="SAM" id="MobiDB-lite"/>
    </source>
</evidence>
<comment type="caution">
    <text evidence="2">The sequence shown here is derived from an EMBL/GenBank/DDBJ whole genome shotgun (WGS) entry which is preliminary data.</text>
</comment>
<proteinExistence type="predicted"/>
<protein>
    <submittedName>
        <fullName evidence="2">Uncharacterized protein</fullName>
    </submittedName>
</protein>
<dbReference type="Proteomes" id="UP000784294">
    <property type="component" value="Unassembled WGS sequence"/>
</dbReference>
<reference evidence="2" key="1">
    <citation type="submission" date="2018-11" db="EMBL/GenBank/DDBJ databases">
        <authorList>
            <consortium name="Pathogen Informatics"/>
        </authorList>
    </citation>
    <scope>NUCLEOTIDE SEQUENCE</scope>
</reference>
<sequence length="266" mass="28308">MSQEDSPNRSTSFPASPTKFPSPSLLASDLLDGQAIPKAVKPSDAITTSLTLTGMPVNDGSTIASSIITNVAISGSLTSEGHSLGLDRIAGPTGDEEMDTSNHPLVVPSAGPTDSVDIIDIKASLQTPPCSQVSTIGQPTPESSGALTIQARGEIKLTNRQSGGMEQVIPFSPKLQDPLIPSLPLDGNIFTGDQTAWPKDKLTEQRLEEAQTQSRPAETVEAKFEAESKLSFLEAPDMMMNRNHLKVVIEQLEGSIMKRMEEEASK</sequence>
<gene>
    <name evidence="2" type="ORF">PXEA_LOCUS6930</name>
</gene>
<organism evidence="2 3">
    <name type="scientific">Protopolystoma xenopodis</name>
    <dbReference type="NCBI Taxonomy" id="117903"/>
    <lineage>
        <taxon>Eukaryota</taxon>
        <taxon>Metazoa</taxon>
        <taxon>Spiralia</taxon>
        <taxon>Lophotrochozoa</taxon>
        <taxon>Platyhelminthes</taxon>
        <taxon>Monogenea</taxon>
        <taxon>Polyopisthocotylea</taxon>
        <taxon>Polystomatidea</taxon>
        <taxon>Polystomatidae</taxon>
        <taxon>Protopolystoma</taxon>
    </lineage>
</organism>
<feature type="region of interest" description="Disordered" evidence="1">
    <location>
        <begin position="1"/>
        <end position="26"/>
    </location>
</feature>
<accession>A0A448WJX4</accession>
<name>A0A448WJX4_9PLAT</name>
<dbReference type="AlphaFoldDB" id="A0A448WJX4"/>
<dbReference type="EMBL" id="CAAALY010017944">
    <property type="protein sequence ID" value="VEL13490.1"/>
    <property type="molecule type" value="Genomic_DNA"/>
</dbReference>
<feature type="compositionally biased region" description="Polar residues" evidence="1">
    <location>
        <begin position="1"/>
        <end position="15"/>
    </location>
</feature>